<gene>
    <name evidence="1" type="ORF">E5H86_28905</name>
</gene>
<protein>
    <recommendedName>
        <fullName evidence="3">Molecular chaperone DnaJ</fullName>
    </recommendedName>
</protein>
<evidence type="ECO:0000313" key="2">
    <source>
        <dbReference type="Proteomes" id="UP000531916"/>
    </source>
</evidence>
<organism evidence="1 2">
    <name type="scientific">Escherichia coli</name>
    <dbReference type="NCBI Taxonomy" id="562"/>
    <lineage>
        <taxon>Bacteria</taxon>
        <taxon>Pseudomonadati</taxon>
        <taxon>Pseudomonadota</taxon>
        <taxon>Gammaproteobacteria</taxon>
        <taxon>Enterobacterales</taxon>
        <taxon>Enterobacteriaceae</taxon>
        <taxon>Escherichia</taxon>
    </lineage>
</organism>
<dbReference type="AlphaFoldDB" id="A0A826Y689"/>
<dbReference type="EMBL" id="AASEPP010000139">
    <property type="protein sequence ID" value="EFC2249680.1"/>
    <property type="molecule type" value="Genomic_DNA"/>
</dbReference>
<evidence type="ECO:0008006" key="3">
    <source>
        <dbReference type="Google" id="ProtNLM"/>
    </source>
</evidence>
<evidence type="ECO:0000313" key="1">
    <source>
        <dbReference type="EMBL" id="EFC2249680.1"/>
    </source>
</evidence>
<name>A0A826Y689_ECOLX</name>
<sequence>MALTAAFCGANQHNHGFLVSCEGMACAPWYVRQRLRRALGRCGSAALDAHFVTLKRHFS</sequence>
<dbReference type="Proteomes" id="UP000531916">
    <property type="component" value="Unassembled WGS sequence"/>
</dbReference>
<accession>A0A826Y689</accession>
<proteinExistence type="predicted"/>
<comment type="caution">
    <text evidence="1">The sequence shown here is derived from an EMBL/GenBank/DDBJ whole genome shotgun (WGS) entry which is preliminary data.</text>
</comment>
<reference evidence="1 2" key="1">
    <citation type="submission" date="2019-04" db="EMBL/GenBank/DDBJ databases">
        <authorList>
            <consortium name="NARMS: The National Antimicrobial Resistance Monitoring System"/>
        </authorList>
    </citation>
    <scope>NUCLEOTIDE SEQUENCE [LARGE SCALE GENOMIC DNA]</scope>
    <source>
        <strain evidence="1 2">FSIS11919500</strain>
    </source>
</reference>